<reference evidence="5" key="2">
    <citation type="journal article" date="2021" name="Genome Biol. Evol.">
        <title>Developing a high-quality reference genome for a parasitic bivalve with doubly uniparental inheritance (Bivalvia: Unionida).</title>
        <authorList>
            <person name="Smith C.H."/>
        </authorList>
    </citation>
    <scope>NUCLEOTIDE SEQUENCE</scope>
    <source>
        <strain evidence="5">CHS0354</strain>
        <tissue evidence="5">Mantle</tissue>
    </source>
</reference>
<dbReference type="EMBL" id="JAEAOA010001720">
    <property type="protein sequence ID" value="KAK3594319.1"/>
    <property type="molecule type" value="Genomic_DNA"/>
</dbReference>
<feature type="domain" description="Fucolectin tachylectin-4 pentraxin-1" evidence="4">
    <location>
        <begin position="7"/>
        <end position="149"/>
    </location>
</feature>
<accession>A0AAE0SM99</accession>
<dbReference type="Pfam" id="PF22633">
    <property type="entry name" value="F5_F8_type_C_2"/>
    <property type="match status" value="1"/>
</dbReference>
<sequence>MLFVLGLKNFAVNKLANQSSTLNYSSFLWTADKAVDGNITGERPEVSKTCSATNHLLDNHTWEVDIGFLIVVKTIIVHERSDKQDQLSGFKVFIGNTTKSWTMNQHLVKVQQTNASHTFRVNGSLARFVSVIRQNSNILTICEVIVDGECQKGTFGDVCNETCGNCLNGSLSCNSITGQCIDGCERGWSGITCKEGCKIGAYGYGCNETCGLCFSGNNSCSAIDGQCKLGCEAGWKGRTCKLDSTTFNKPFSMCCSGNNGSTIEENDRSVVKVDDGTEHVNRNAIEEHTVTIVMKLVACVLVATVTVQRLMDTATLVAKLGGGEQRANKCKAMPTRSMYG</sequence>
<reference evidence="5" key="1">
    <citation type="journal article" date="2021" name="Genome Biol. Evol.">
        <title>A High-Quality Reference Genome for a Parasitic Bivalve with Doubly Uniparental Inheritance (Bivalvia: Unionida).</title>
        <authorList>
            <person name="Smith C.H."/>
        </authorList>
    </citation>
    <scope>NUCLEOTIDE SEQUENCE</scope>
    <source>
        <strain evidence="5">CHS0354</strain>
    </source>
</reference>
<dbReference type="PANTHER" id="PTHR24035:SF109">
    <property type="entry name" value="PROTEIN DRAPER"/>
    <property type="match status" value="1"/>
</dbReference>
<dbReference type="Proteomes" id="UP001195483">
    <property type="component" value="Unassembled WGS sequence"/>
</dbReference>
<evidence type="ECO:0000313" key="5">
    <source>
        <dbReference type="EMBL" id="KAK3594319.1"/>
    </source>
</evidence>
<evidence type="ECO:0000256" key="2">
    <source>
        <dbReference type="ARBA" id="ARBA00022837"/>
    </source>
</evidence>
<protein>
    <recommendedName>
        <fullName evidence="4">Fucolectin tachylectin-4 pentraxin-1 domain-containing protein</fullName>
    </recommendedName>
</protein>
<comment type="caution">
    <text evidence="5">The sequence shown here is derived from an EMBL/GenBank/DDBJ whole genome shotgun (WGS) entry which is preliminary data.</text>
</comment>
<dbReference type="AlphaFoldDB" id="A0AAE0SM99"/>
<dbReference type="InterPro" id="IPR006585">
    <property type="entry name" value="FTP1"/>
</dbReference>
<organism evidence="5 6">
    <name type="scientific">Potamilus streckersoni</name>
    <dbReference type="NCBI Taxonomy" id="2493646"/>
    <lineage>
        <taxon>Eukaryota</taxon>
        <taxon>Metazoa</taxon>
        <taxon>Spiralia</taxon>
        <taxon>Lophotrochozoa</taxon>
        <taxon>Mollusca</taxon>
        <taxon>Bivalvia</taxon>
        <taxon>Autobranchia</taxon>
        <taxon>Heteroconchia</taxon>
        <taxon>Palaeoheterodonta</taxon>
        <taxon>Unionida</taxon>
        <taxon>Unionoidea</taxon>
        <taxon>Unionidae</taxon>
        <taxon>Ambleminae</taxon>
        <taxon>Lampsilini</taxon>
        <taxon>Potamilus</taxon>
    </lineage>
</organism>
<keyword evidence="1" id="KW-0479">Metal-binding</keyword>
<reference evidence="5" key="3">
    <citation type="submission" date="2023-05" db="EMBL/GenBank/DDBJ databases">
        <authorList>
            <person name="Smith C.H."/>
        </authorList>
    </citation>
    <scope>NUCLEOTIDE SEQUENCE</scope>
    <source>
        <strain evidence="5">CHS0354</strain>
        <tissue evidence="5">Mantle</tissue>
    </source>
</reference>
<dbReference type="GO" id="GO:0046872">
    <property type="term" value="F:metal ion binding"/>
    <property type="evidence" value="ECO:0007669"/>
    <property type="project" value="UniProtKB-KW"/>
</dbReference>
<evidence type="ECO:0000259" key="4">
    <source>
        <dbReference type="SMART" id="SM00607"/>
    </source>
</evidence>
<keyword evidence="6" id="KW-1185">Reference proteome</keyword>
<evidence type="ECO:0000313" key="6">
    <source>
        <dbReference type="Proteomes" id="UP001195483"/>
    </source>
</evidence>
<keyword evidence="3" id="KW-1015">Disulfide bond</keyword>
<dbReference type="Gene3D" id="2.60.120.260">
    <property type="entry name" value="Galactose-binding domain-like"/>
    <property type="match status" value="1"/>
</dbReference>
<dbReference type="Gene3D" id="2.170.300.10">
    <property type="entry name" value="Tie2 ligand-binding domain superfamily"/>
    <property type="match status" value="1"/>
</dbReference>
<dbReference type="SUPFAM" id="SSF49785">
    <property type="entry name" value="Galactose-binding domain-like"/>
    <property type="match status" value="1"/>
</dbReference>
<dbReference type="SMART" id="SM00607">
    <property type="entry name" value="FTP"/>
    <property type="match status" value="1"/>
</dbReference>
<dbReference type="InterPro" id="IPR052108">
    <property type="entry name" value="MEGF/SIB"/>
</dbReference>
<evidence type="ECO:0000256" key="3">
    <source>
        <dbReference type="ARBA" id="ARBA00023157"/>
    </source>
</evidence>
<name>A0AAE0SM99_9BIVA</name>
<dbReference type="InterPro" id="IPR008979">
    <property type="entry name" value="Galactose-bd-like_sf"/>
</dbReference>
<proteinExistence type="predicted"/>
<dbReference type="PANTHER" id="PTHR24035">
    <property type="entry name" value="MULTIPLE EPIDERMAL GROWTH FACTOR-LIKE DOMAINS PROTEIN"/>
    <property type="match status" value="1"/>
</dbReference>
<keyword evidence="2" id="KW-0106">Calcium</keyword>
<evidence type="ECO:0000256" key="1">
    <source>
        <dbReference type="ARBA" id="ARBA00022723"/>
    </source>
</evidence>
<gene>
    <name evidence="5" type="ORF">CHS0354_028699</name>
</gene>